<keyword evidence="9" id="KW-0472">Membrane</keyword>
<keyword evidence="9" id="KW-1133">Transmembrane helix</keyword>
<keyword evidence="6 12" id="KW-0418">Kinase</keyword>
<sequence length="376" mass="39556">MCLVGFLGLVWLVESLAVVQDAEYSLDRLFVGMACLVSGLVAMAVVLFAEGHLPQWALPAGGLSILVTAGCFVIDGGQAKPGFAETGALIILVAWTSRRFDAPRGKLATGLLIVALLLMPLRLTQGVRQGVAFEFLIVMSIAAALALGAYLYSVDARRRRAIATVRHGERLELARELHDFVAHHVTGIVVQAQAAQYITQDDPARARESFGAIEKAGLEALTSMRRLVDVMRQDDSGAGARPLGDLGQTAELVDRFRHGDAIATLYVSPELTPETLAPETAASVHRIVQEGLTNVRKHAAGVSAVTVAVAAVNSGVEVTVRDDGGPATGSRLSAVGGGFGLEGLHERATAIGGRLRAGPRPEGGWEVVATLPLRSP</sequence>
<dbReference type="GO" id="GO:0005524">
    <property type="term" value="F:ATP binding"/>
    <property type="evidence" value="ECO:0007669"/>
    <property type="project" value="UniProtKB-KW"/>
</dbReference>
<evidence type="ECO:0000256" key="4">
    <source>
        <dbReference type="ARBA" id="ARBA00022679"/>
    </source>
</evidence>
<dbReference type="InterPro" id="IPR050482">
    <property type="entry name" value="Sensor_HK_TwoCompSys"/>
</dbReference>
<dbReference type="STRING" id="446470.Snas_5551"/>
<dbReference type="KEGG" id="sna:Snas_5551"/>
<comment type="catalytic activity">
    <reaction evidence="1">
        <text>ATP + protein L-histidine = ADP + protein N-phospho-L-histidine.</text>
        <dbReference type="EC" id="2.7.13.3"/>
    </reaction>
</comment>
<evidence type="ECO:0000256" key="7">
    <source>
        <dbReference type="ARBA" id="ARBA00022840"/>
    </source>
</evidence>
<proteinExistence type="predicted"/>
<evidence type="ECO:0000313" key="13">
    <source>
        <dbReference type="Proteomes" id="UP000000844"/>
    </source>
</evidence>
<evidence type="ECO:0000313" key="12">
    <source>
        <dbReference type="EMBL" id="ADD45182.1"/>
    </source>
</evidence>
<evidence type="ECO:0000256" key="3">
    <source>
        <dbReference type="ARBA" id="ARBA00022553"/>
    </source>
</evidence>
<keyword evidence="13" id="KW-1185">Reference proteome</keyword>
<keyword evidence="5" id="KW-0547">Nucleotide-binding</keyword>
<protein>
    <recommendedName>
        <fullName evidence="2">histidine kinase</fullName>
        <ecNumber evidence="2">2.7.13.3</ecNumber>
    </recommendedName>
</protein>
<dbReference type="GO" id="GO:0000155">
    <property type="term" value="F:phosphorelay sensor kinase activity"/>
    <property type="evidence" value="ECO:0007669"/>
    <property type="project" value="InterPro"/>
</dbReference>
<feature type="transmembrane region" description="Helical" evidence="9">
    <location>
        <begin position="29"/>
        <end position="49"/>
    </location>
</feature>
<dbReference type="Proteomes" id="UP000000844">
    <property type="component" value="Chromosome"/>
</dbReference>
<keyword evidence="7" id="KW-0067">ATP-binding</keyword>
<dbReference type="GO" id="GO:0046983">
    <property type="term" value="F:protein dimerization activity"/>
    <property type="evidence" value="ECO:0007669"/>
    <property type="project" value="InterPro"/>
</dbReference>
<keyword evidence="8" id="KW-0902">Two-component regulatory system</keyword>
<feature type="transmembrane region" description="Helical" evidence="9">
    <location>
        <begin position="56"/>
        <end position="76"/>
    </location>
</feature>
<keyword evidence="3" id="KW-0597">Phosphoprotein</keyword>
<feature type="domain" description="Histidine kinase/HSP90-like ATPase" evidence="10">
    <location>
        <begin position="282"/>
        <end position="374"/>
    </location>
</feature>
<keyword evidence="4" id="KW-0808">Transferase</keyword>
<dbReference type="InterPro" id="IPR036890">
    <property type="entry name" value="HATPase_C_sf"/>
</dbReference>
<evidence type="ECO:0000256" key="2">
    <source>
        <dbReference type="ARBA" id="ARBA00012438"/>
    </source>
</evidence>
<dbReference type="HOGENOM" id="CLU_000445_20_1_11"/>
<organism evidence="12 13">
    <name type="scientific">Stackebrandtia nassauensis (strain DSM 44728 / CIP 108903 / NRRL B-16338 / NBRC 102104 / LLR-40K-21)</name>
    <dbReference type="NCBI Taxonomy" id="446470"/>
    <lineage>
        <taxon>Bacteria</taxon>
        <taxon>Bacillati</taxon>
        <taxon>Actinomycetota</taxon>
        <taxon>Actinomycetes</taxon>
        <taxon>Glycomycetales</taxon>
        <taxon>Glycomycetaceae</taxon>
        <taxon>Stackebrandtia</taxon>
    </lineage>
</organism>
<name>D3PWV8_STANL</name>
<dbReference type="CDD" id="cd16917">
    <property type="entry name" value="HATPase_UhpB-NarQ-NarX-like"/>
    <property type="match status" value="1"/>
</dbReference>
<dbReference type="PANTHER" id="PTHR24421">
    <property type="entry name" value="NITRATE/NITRITE SENSOR PROTEIN NARX-RELATED"/>
    <property type="match status" value="1"/>
</dbReference>
<reference evidence="12 13" key="1">
    <citation type="journal article" date="2009" name="Stand. Genomic Sci.">
        <title>Complete genome sequence of Stackebrandtia nassauensis type strain (LLR-40K-21).</title>
        <authorList>
            <person name="Munk C."/>
            <person name="Lapidus A."/>
            <person name="Copeland A."/>
            <person name="Jando M."/>
            <person name="Mayilraj S."/>
            <person name="Glavina Del Rio T."/>
            <person name="Nolan M."/>
            <person name="Chen F."/>
            <person name="Lucas S."/>
            <person name="Tice H."/>
            <person name="Cheng J.F."/>
            <person name="Han C."/>
            <person name="Detter J.C."/>
            <person name="Bruce D."/>
            <person name="Goodwin L."/>
            <person name="Chain P."/>
            <person name="Pitluck S."/>
            <person name="Goker M."/>
            <person name="Ovchinikova G."/>
            <person name="Pati A."/>
            <person name="Ivanova N."/>
            <person name="Mavromatis K."/>
            <person name="Chen A."/>
            <person name="Palaniappan K."/>
            <person name="Land M."/>
            <person name="Hauser L."/>
            <person name="Chang Y.J."/>
            <person name="Jeffries C.D."/>
            <person name="Bristow J."/>
            <person name="Eisen J.A."/>
            <person name="Markowitz V."/>
            <person name="Hugenholtz P."/>
            <person name="Kyrpides N.C."/>
            <person name="Klenk H.P."/>
        </authorList>
    </citation>
    <scope>NUCLEOTIDE SEQUENCE [LARGE SCALE GENOMIC DNA]</scope>
    <source>
        <strain evidence="13">DSM 44728 / CIP 108903 / NRRL B-16338 / NBRC 102104 / LLR-40K-21</strain>
    </source>
</reference>
<dbReference type="Gene3D" id="1.20.5.1930">
    <property type="match status" value="1"/>
</dbReference>
<dbReference type="EC" id="2.7.13.3" evidence="2"/>
<evidence type="ECO:0000256" key="9">
    <source>
        <dbReference type="SAM" id="Phobius"/>
    </source>
</evidence>
<dbReference type="SUPFAM" id="SSF55874">
    <property type="entry name" value="ATPase domain of HSP90 chaperone/DNA topoisomerase II/histidine kinase"/>
    <property type="match status" value="1"/>
</dbReference>
<dbReference type="eggNOG" id="COG4585">
    <property type="taxonomic scope" value="Bacteria"/>
</dbReference>
<keyword evidence="9" id="KW-0812">Transmembrane</keyword>
<dbReference type="PANTHER" id="PTHR24421:SF10">
    <property type="entry name" value="NITRATE_NITRITE SENSOR PROTEIN NARQ"/>
    <property type="match status" value="1"/>
</dbReference>
<feature type="domain" description="Signal transduction histidine kinase subgroup 3 dimerisation and phosphoacceptor" evidence="11">
    <location>
        <begin position="169"/>
        <end position="235"/>
    </location>
</feature>
<dbReference type="AlphaFoldDB" id="D3PWV8"/>
<dbReference type="GO" id="GO:0016020">
    <property type="term" value="C:membrane"/>
    <property type="evidence" value="ECO:0007669"/>
    <property type="project" value="InterPro"/>
</dbReference>
<evidence type="ECO:0000256" key="1">
    <source>
        <dbReference type="ARBA" id="ARBA00000085"/>
    </source>
</evidence>
<accession>D3PWV8</accession>
<evidence type="ECO:0000256" key="6">
    <source>
        <dbReference type="ARBA" id="ARBA00022777"/>
    </source>
</evidence>
<dbReference type="Gene3D" id="3.30.565.10">
    <property type="entry name" value="Histidine kinase-like ATPase, C-terminal domain"/>
    <property type="match status" value="1"/>
</dbReference>
<evidence type="ECO:0000256" key="8">
    <source>
        <dbReference type="ARBA" id="ARBA00023012"/>
    </source>
</evidence>
<dbReference type="InterPro" id="IPR003594">
    <property type="entry name" value="HATPase_dom"/>
</dbReference>
<feature type="transmembrane region" description="Helical" evidence="9">
    <location>
        <begin position="131"/>
        <end position="152"/>
    </location>
</feature>
<dbReference type="Pfam" id="PF07730">
    <property type="entry name" value="HisKA_3"/>
    <property type="match status" value="1"/>
</dbReference>
<gene>
    <name evidence="12" type="ordered locus">Snas_5551</name>
</gene>
<dbReference type="Pfam" id="PF02518">
    <property type="entry name" value="HATPase_c"/>
    <property type="match status" value="1"/>
</dbReference>
<dbReference type="InterPro" id="IPR011712">
    <property type="entry name" value="Sig_transdc_His_kin_sub3_dim/P"/>
</dbReference>
<evidence type="ECO:0000259" key="10">
    <source>
        <dbReference type="Pfam" id="PF02518"/>
    </source>
</evidence>
<evidence type="ECO:0000256" key="5">
    <source>
        <dbReference type="ARBA" id="ARBA00022741"/>
    </source>
</evidence>
<feature type="transmembrane region" description="Helical" evidence="9">
    <location>
        <begin position="107"/>
        <end position="125"/>
    </location>
</feature>
<dbReference type="EMBL" id="CP001778">
    <property type="protein sequence ID" value="ADD45182.1"/>
    <property type="molecule type" value="Genomic_DNA"/>
</dbReference>
<evidence type="ECO:0000259" key="11">
    <source>
        <dbReference type="Pfam" id="PF07730"/>
    </source>
</evidence>